<accession>A0A3G5AHJ5</accession>
<dbReference type="PANTHER" id="PTHR37456:SF3">
    <property type="entry name" value="COLLAGEN ALPHA-1(XXV) CHAIN"/>
    <property type="match status" value="1"/>
</dbReference>
<dbReference type="PANTHER" id="PTHR37456">
    <property type="entry name" value="SI:CH211-266K2.1"/>
    <property type="match status" value="1"/>
</dbReference>
<dbReference type="InterPro" id="IPR050938">
    <property type="entry name" value="Collagen_Structural_Proteins"/>
</dbReference>
<protein>
    <submittedName>
        <fullName evidence="3">Uncharacterized protein</fullName>
    </submittedName>
</protein>
<feature type="compositionally biased region" description="Basic residues" evidence="2">
    <location>
        <begin position="7"/>
        <end position="21"/>
    </location>
</feature>
<feature type="region of interest" description="Disordered" evidence="2">
    <location>
        <begin position="51"/>
        <end position="118"/>
    </location>
</feature>
<reference evidence="3" key="1">
    <citation type="submission" date="2018-10" db="EMBL/GenBank/DDBJ databases">
        <title>Hidden diversity of soil giant viruses.</title>
        <authorList>
            <person name="Schulz F."/>
            <person name="Alteio L."/>
            <person name="Goudeau D."/>
            <person name="Ryan E.M."/>
            <person name="Malmstrom R.R."/>
            <person name="Blanchard J."/>
            <person name="Woyke T."/>
        </authorList>
    </citation>
    <scope>NUCLEOTIDE SEQUENCE</scope>
    <source>
        <strain evidence="3">SYV1</strain>
    </source>
</reference>
<sequence length="623" mass="62434">MSDSIKRTHKLKSKSKKTKRHGYLDIEQESTCEFKCYEQPPYETLACIRNASSKRGKQGKPGQIGPIGRDGEKGDKGDKGDTGIGSSGIDGANGVDGMNGMNGMDGTNGKDGVNGVDGTNGINGTNGIDGINGTNGVNGVDGMNGVNGATGPIGPSGEDGIGYIGPIGPSGNDGEDGMNGIDGANGMDGTNGINGINGINGTNGVDGMDGINGVNGINGMNGSIGPIGPIGPSGNDGNDGSDGSDGKDGMNGTNGINGTNGMNGLNGSIGPIGPIGPQGSIPTNANFLTLTVGSTTPIRTGYAGPGAGSNAILAVNGNFGASALGQEHLLQNNYPGNNTLAIQNVSTSNAFSAARFLTALGAERMAIGYGNPDPTTAAFPFQSASYIEASTFVNADGTLTFGVPPPMRFVLTGTIQNINYQQRRMELSPDGSFNYYNVTNSLSSQKPIFYISYNGLVGIGDGSSVSGGVGAAGPCNTLDVYGGITVGATVTGHTNRMNDSTFGVNIFSPSTSGALLRLVRDAIGKVDFVYNNTGVGKRLDLTDTDNGSVVPISLMLDGSHNVGLGGLPPTGAFGGGQGTVFLANATTLPTSTPTGGGLLYVNNGALTYKGSGPNGTVTVLAPP</sequence>
<evidence type="ECO:0000256" key="1">
    <source>
        <dbReference type="ARBA" id="ARBA00022737"/>
    </source>
</evidence>
<keyword evidence="1" id="KW-0677">Repeat</keyword>
<proteinExistence type="predicted"/>
<evidence type="ECO:0000313" key="3">
    <source>
        <dbReference type="EMBL" id="AYV86667.1"/>
    </source>
</evidence>
<name>A0A3G5AHJ5_9VIRU</name>
<feature type="compositionally biased region" description="Low complexity" evidence="2">
    <location>
        <begin position="226"/>
        <end position="238"/>
    </location>
</feature>
<dbReference type="EMBL" id="MK072512">
    <property type="protein sequence ID" value="AYV86667.1"/>
    <property type="molecule type" value="Genomic_DNA"/>
</dbReference>
<organism evidence="3">
    <name type="scientific">Sylvanvirus sp</name>
    <dbReference type="NCBI Taxonomy" id="2487774"/>
    <lineage>
        <taxon>Viruses</taxon>
    </lineage>
</organism>
<feature type="compositionally biased region" description="Low complexity" evidence="2">
    <location>
        <begin position="250"/>
        <end position="259"/>
    </location>
</feature>
<feature type="compositionally biased region" description="Basic and acidic residues" evidence="2">
    <location>
        <begin position="69"/>
        <end position="81"/>
    </location>
</feature>
<feature type="region of interest" description="Disordered" evidence="2">
    <location>
        <begin position="1"/>
        <end position="23"/>
    </location>
</feature>
<dbReference type="InterPro" id="IPR008160">
    <property type="entry name" value="Collagen"/>
</dbReference>
<feature type="region of interest" description="Disordered" evidence="2">
    <location>
        <begin position="226"/>
        <end position="259"/>
    </location>
</feature>
<dbReference type="Pfam" id="PF01391">
    <property type="entry name" value="Collagen"/>
    <property type="match status" value="1"/>
</dbReference>
<feature type="compositionally biased region" description="Low complexity" evidence="2">
    <location>
        <begin position="89"/>
        <end position="118"/>
    </location>
</feature>
<evidence type="ECO:0000256" key="2">
    <source>
        <dbReference type="SAM" id="MobiDB-lite"/>
    </source>
</evidence>
<gene>
    <name evidence="3" type="ORF">Sylvanvirus6_8</name>
</gene>